<accession>A0A8S5U446</accession>
<proteinExistence type="predicted"/>
<organism evidence="1">
    <name type="scientific">Podoviridae sp. ctP1X6</name>
    <dbReference type="NCBI Taxonomy" id="2825246"/>
    <lineage>
        <taxon>Viruses</taxon>
        <taxon>Duplodnaviria</taxon>
        <taxon>Heunggongvirae</taxon>
        <taxon>Uroviricota</taxon>
        <taxon>Caudoviricetes</taxon>
    </lineage>
</organism>
<sequence length="155" mass="18126">MVLYIKEGVTQIKSRRVIMNEIKIKNEFSEVDLMKGADTVKIAVEESIIKVDFFKNKMLIIMCYLDIRTKEVAEEKDIKKDKLIEFYNFLREEINLLYNSRLVESFHNAQAGTLRTFLSLKVTTDKLIKYNINFSMPINSILALITVQENLIILQ</sequence>
<dbReference type="EMBL" id="BK016004">
    <property type="protein sequence ID" value="DAF89174.1"/>
    <property type="molecule type" value="Genomic_DNA"/>
</dbReference>
<evidence type="ECO:0000313" key="1">
    <source>
        <dbReference type="EMBL" id="DAF89174.1"/>
    </source>
</evidence>
<name>A0A8S5U446_9CAUD</name>
<reference evidence="1" key="1">
    <citation type="journal article" date="2021" name="Proc. Natl. Acad. Sci. U.S.A.">
        <title>A Catalog of Tens of Thousands of Viruses from Human Metagenomes Reveals Hidden Associations with Chronic Diseases.</title>
        <authorList>
            <person name="Tisza M.J."/>
            <person name="Buck C.B."/>
        </authorList>
    </citation>
    <scope>NUCLEOTIDE SEQUENCE</scope>
    <source>
        <strain evidence="1">CtP1X6</strain>
    </source>
</reference>
<protein>
    <submittedName>
        <fullName evidence="1">Uncharacterized protein</fullName>
    </submittedName>
</protein>